<gene>
    <name evidence="2" type="ORF">EBM89_11300</name>
</gene>
<dbReference type="Pfam" id="PF00583">
    <property type="entry name" value="Acetyltransf_1"/>
    <property type="match status" value="1"/>
</dbReference>
<evidence type="ECO:0000313" key="3">
    <source>
        <dbReference type="Proteomes" id="UP000269289"/>
    </source>
</evidence>
<name>A0A3M2J8H5_9CELL</name>
<comment type="caution">
    <text evidence="2">The sequence shown here is derived from an EMBL/GenBank/DDBJ whole genome shotgun (WGS) entry which is preliminary data.</text>
</comment>
<dbReference type="RefSeq" id="WP_122149530.1">
    <property type="nucleotide sequence ID" value="NZ_RFFI01000057.1"/>
</dbReference>
<organism evidence="2 3">
    <name type="scientific">Cellulomonas triticagri</name>
    <dbReference type="NCBI Taxonomy" id="2483352"/>
    <lineage>
        <taxon>Bacteria</taxon>
        <taxon>Bacillati</taxon>
        <taxon>Actinomycetota</taxon>
        <taxon>Actinomycetes</taxon>
        <taxon>Micrococcales</taxon>
        <taxon>Cellulomonadaceae</taxon>
        <taxon>Cellulomonas</taxon>
    </lineage>
</organism>
<keyword evidence="2" id="KW-0808">Transferase</keyword>
<dbReference type="OrthoDB" id="3729649at2"/>
<dbReference type="GO" id="GO:0016747">
    <property type="term" value="F:acyltransferase activity, transferring groups other than amino-acyl groups"/>
    <property type="evidence" value="ECO:0007669"/>
    <property type="project" value="InterPro"/>
</dbReference>
<dbReference type="Gene3D" id="3.40.630.30">
    <property type="match status" value="1"/>
</dbReference>
<dbReference type="AlphaFoldDB" id="A0A3M2J8H5"/>
<evidence type="ECO:0000313" key="2">
    <source>
        <dbReference type="EMBL" id="RMI09184.1"/>
    </source>
</evidence>
<dbReference type="InterPro" id="IPR016181">
    <property type="entry name" value="Acyl_CoA_acyltransferase"/>
</dbReference>
<feature type="domain" description="N-acetyltransferase" evidence="1">
    <location>
        <begin position="5"/>
        <end position="175"/>
    </location>
</feature>
<reference evidence="2 3" key="1">
    <citation type="submission" date="2018-10" db="EMBL/GenBank/DDBJ databases">
        <title>Isolation, diversity and antifungal activity of actinobacteria from wheat.</title>
        <authorList>
            <person name="Han C."/>
        </authorList>
    </citation>
    <scope>NUCLEOTIDE SEQUENCE [LARGE SCALE GENOMIC DNA]</scope>
    <source>
        <strain evidence="2 3">NEAU-YY56</strain>
    </source>
</reference>
<dbReference type="EMBL" id="RFFI01000057">
    <property type="protein sequence ID" value="RMI09184.1"/>
    <property type="molecule type" value="Genomic_DNA"/>
</dbReference>
<dbReference type="SUPFAM" id="SSF55729">
    <property type="entry name" value="Acyl-CoA N-acyltransferases (Nat)"/>
    <property type="match status" value="1"/>
</dbReference>
<dbReference type="InterPro" id="IPR000182">
    <property type="entry name" value="GNAT_dom"/>
</dbReference>
<protein>
    <submittedName>
        <fullName evidence="2">GNAT family N-acetyltransferase</fullName>
    </submittedName>
</protein>
<accession>A0A3M2J8H5</accession>
<dbReference type="Proteomes" id="UP000269289">
    <property type="component" value="Unassembled WGS sequence"/>
</dbReference>
<keyword evidence="3" id="KW-1185">Reference proteome</keyword>
<sequence length="235" mass="24815">MVRETTLDDLTADDVARVHERLLAPTFRADELLSPDELVAGWTGPDAGPSAVLLADDEPVAVMLGGWFAGGRVLLLEYLAVDAEARGLGLGARLLGDLLPRWAAAAPGGPGALVLAEVDDPRAWSADAAQGDPVARLRFYARYGARLLPFPYTQPALRPGADRVPGMLLLRLDRTPAGAATGADVAAFLAEHYAAAEGPDALADPAVARMVARARELDVDAGLWPVERWEQVPAD</sequence>
<proteinExistence type="predicted"/>
<evidence type="ECO:0000259" key="1">
    <source>
        <dbReference type="PROSITE" id="PS51186"/>
    </source>
</evidence>
<dbReference type="PROSITE" id="PS51186">
    <property type="entry name" value="GNAT"/>
    <property type="match status" value="1"/>
</dbReference>